<dbReference type="InterPro" id="IPR040000">
    <property type="entry name" value="NOP9"/>
</dbReference>
<dbReference type="GO" id="GO:0003723">
    <property type="term" value="F:RNA binding"/>
    <property type="evidence" value="ECO:0007669"/>
    <property type="project" value="InterPro"/>
</dbReference>
<dbReference type="Proteomes" id="UP001497623">
    <property type="component" value="Unassembled WGS sequence"/>
</dbReference>
<dbReference type="SMART" id="SM00025">
    <property type="entry name" value="Pumilio"/>
    <property type="match status" value="6"/>
</dbReference>
<proteinExistence type="predicted"/>
<keyword evidence="1" id="KW-0677">Repeat</keyword>
<dbReference type="GO" id="GO:0030688">
    <property type="term" value="C:preribosome, small subunit precursor"/>
    <property type="evidence" value="ECO:0007669"/>
    <property type="project" value="TreeGrafter"/>
</dbReference>
<organism evidence="3 4">
    <name type="scientific">Meganyctiphanes norvegica</name>
    <name type="common">Northern krill</name>
    <name type="synonym">Thysanopoda norvegica</name>
    <dbReference type="NCBI Taxonomy" id="48144"/>
    <lineage>
        <taxon>Eukaryota</taxon>
        <taxon>Metazoa</taxon>
        <taxon>Ecdysozoa</taxon>
        <taxon>Arthropoda</taxon>
        <taxon>Crustacea</taxon>
        <taxon>Multicrustacea</taxon>
        <taxon>Malacostraca</taxon>
        <taxon>Eumalacostraca</taxon>
        <taxon>Eucarida</taxon>
        <taxon>Euphausiacea</taxon>
        <taxon>Euphausiidae</taxon>
        <taxon>Meganyctiphanes</taxon>
    </lineage>
</organism>
<dbReference type="GO" id="GO:0030686">
    <property type="term" value="C:90S preribosome"/>
    <property type="evidence" value="ECO:0007669"/>
    <property type="project" value="TreeGrafter"/>
</dbReference>
<evidence type="ECO:0000256" key="2">
    <source>
        <dbReference type="PROSITE-ProRule" id="PRU00317"/>
    </source>
</evidence>
<evidence type="ECO:0000256" key="1">
    <source>
        <dbReference type="ARBA" id="ARBA00022737"/>
    </source>
</evidence>
<sequence length="581" mass="65773">MAHVDGQKFKKKKKKSFLQKAKRYGKEGSYGKGRRLSEEEYNYYIRVFEQMKHVDGEEKEILVQNFFKEMHREGQVKSLATNQIVSRILDDALPVAKVDQVVSIAETFVDDLRAVCVDPYASHVIQTLLTLSLKYIQKSPTISEEVDGEKKEKILEVSKEEKEYLQSFITKVARFSYNNLEDFVYDTYASHIVRSVLEVCSGIEVKDSIKSSKRAQSCHSLRQDEKEILTVPASLQDLLPDIAKRFMMLPNFSGVISCECGSAAVQSLLLVLNTKDEQLCSQVINHIINHGLPGIEQGDAESSNDVAAVFNNNPATRLLEIVLSSATTEQQDIIYSQYFEGKLSILVTHKIGNFALQRLLSSWKNKENFESVFSEVTSSFEDAYNCRHTGVIYSLVAACARLQTQQSNCLQAIVRLLQCHEPDSRQILVVPMLLRFLNYDTYHQKKSAIEGMPAISLHGTLIIQEVMKFNKPIKVVNSLLEMSSSELQHMASDPRGSHIVDAFVGSSFIGEKSRDKLIMRMKGTYTSLACSKHGSRSLEALWRVANIKNKTTICTELVDDELKLKGNHFGTIIYNNFQVWY</sequence>
<dbReference type="SUPFAM" id="SSF48371">
    <property type="entry name" value="ARM repeat"/>
    <property type="match status" value="2"/>
</dbReference>
<dbReference type="GO" id="GO:0000480">
    <property type="term" value="P:endonucleolytic cleavage in 5'-ETS of tricistronic rRNA transcript (SSU-rRNA, 5.8S rRNA, LSU-rRNA)"/>
    <property type="evidence" value="ECO:0007669"/>
    <property type="project" value="TreeGrafter"/>
</dbReference>
<dbReference type="InterPro" id="IPR011989">
    <property type="entry name" value="ARM-like"/>
</dbReference>
<dbReference type="Gene3D" id="1.25.10.10">
    <property type="entry name" value="Leucine-rich Repeat Variant"/>
    <property type="match status" value="2"/>
</dbReference>
<feature type="repeat" description="Pumilio" evidence="2">
    <location>
        <begin position="337"/>
        <end position="374"/>
    </location>
</feature>
<name>A0AAV2QXB2_MEGNR</name>
<dbReference type="GO" id="GO:0000056">
    <property type="term" value="P:ribosomal small subunit export from nucleus"/>
    <property type="evidence" value="ECO:0007669"/>
    <property type="project" value="TreeGrafter"/>
</dbReference>
<dbReference type="Pfam" id="PF22493">
    <property type="entry name" value="PUF_NOP9"/>
    <property type="match status" value="1"/>
</dbReference>
<keyword evidence="4" id="KW-1185">Reference proteome</keyword>
<dbReference type="PANTHER" id="PTHR13102:SF0">
    <property type="entry name" value="NUCLEOLAR PROTEIN 9"/>
    <property type="match status" value="1"/>
</dbReference>
<protein>
    <submittedName>
        <fullName evidence="3">Uncharacterized protein</fullName>
    </submittedName>
</protein>
<comment type="caution">
    <text evidence="3">The sequence shown here is derived from an EMBL/GenBank/DDBJ whole genome shotgun (WGS) entry which is preliminary data.</text>
</comment>
<reference evidence="3 4" key="1">
    <citation type="submission" date="2024-05" db="EMBL/GenBank/DDBJ databases">
        <authorList>
            <person name="Wallberg A."/>
        </authorList>
    </citation>
    <scope>NUCLEOTIDE SEQUENCE [LARGE SCALE GENOMIC DNA]</scope>
</reference>
<dbReference type="AlphaFoldDB" id="A0AAV2QXB2"/>
<evidence type="ECO:0000313" key="3">
    <source>
        <dbReference type="EMBL" id="CAL4101507.1"/>
    </source>
</evidence>
<dbReference type="GO" id="GO:0000447">
    <property type="term" value="P:endonucleolytic cleavage in ITS1 to separate SSU-rRNA from 5.8S rRNA and LSU-rRNA from tricistronic rRNA transcript (SSU-rRNA, 5.8S rRNA, LSU-rRNA)"/>
    <property type="evidence" value="ECO:0007669"/>
    <property type="project" value="TreeGrafter"/>
</dbReference>
<dbReference type="InterPro" id="IPR001313">
    <property type="entry name" value="Pumilio_RNA-bd_rpt"/>
</dbReference>
<dbReference type="PROSITE" id="PS50302">
    <property type="entry name" value="PUM"/>
    <property type="match status" value="1"/>
</dbReference>
<dbReference type="InterPro" id="IPR016024">
    <property type="entry name" value="ARM-type_fold"/>
</dbReference>
<gene>
    <name evidence="3" type="ORF">MNOR_LOCUS17028</name>
</gene>
<accession>A0AAV2QXB2</accession>
<feature type="non-terminal residue" evidence="3">
    <location>
        <position position="581"/>
    </location>
</feature>
<dbReference type="GO" id="GO:0000472">
    <property type="term" value="P:endonucleolytic cleavage to generate mature 5'-end of SSU-rRNA from (SSU-rRNA, 5.8S rRNA, LSU-rRNA)"/>
    <property type="evidence" value="ECO:0007669"/>
    <property type="project" value="TreeGrafter"/>
</dbReference>
<dbReference type="PANTHER" id="PTHR13102">
    <property type="entry name" value="NUCLEOLAR PROTEIN 9"/>
    <property type="match status" value="1"/>
</dbReference>
<dbReference type="GO" id="GO:0005730">
    <property type="term" value="C:nucleolus"/>
    <property type="evidence" value="ECO:0007669"/>
    <property type="project" value="TreeGrafter"/>
</dbReference>
<evidence type="ECO:0000313" key="4">
    <source>
        <dbReference type="Proteomes" id="UP001497623"/>
    </source>
</evidence>
<dbReference type="EMBL" id="CAXKWB010011468">
    <property type="protein sequence ID" value="CAL4101507.1"/>
    <property type="molecule type" value="Genomic_DNA"/>
</dbReference>